<dbReference type="Pfam" id="PF01361">
    <property type="entry name" value="Tautomerase"/>
    <property type="match status" value="1"/>
</dbReference>
<dbReference type="RefSeq" id="WP_353713966.1">
    <property type="nucleotide sequence ID" value="NZ_CP159307.1"/>
</dbReference>
<name>A0AAU8G9B9_9CHLR</name>
<feature type="domain" description="4-oxalocrotonate tautomerase-like" evidence="2">
    <location>
        <begin position="2"/>
        <end position="55"/>
    </location>
</feature>
<accession>A0AAU8G9B9</accession>
<dbReference type="Gene3D" id="3.30.429.10">
    <property type="entry name" value="Macrophage Migration Inhibitory Factor"/>
    <property type="match status" value="1"/>
</dbReference>
<reference evidence="3" key="1">
    <citation type="submission" date="2024-06" db="EMBL/GenBank/DDBJ databases">
        <title>A Novel Isolate, Dehalogenimonas sp. Strain 4OHTPN, Dechlorinates Aromatic 4 Hydroxy chlorothalonil by a Novel Reductive Dehalogenase.</title>
        <authorList>
            <person name="Liu G."/>
        </authorList>
    </citation>
    <scope>NUCLEOTIDE SEQUENCE</scope>
    <source>
        <strain evidence="3">4OHTPN</strain>
    </source>
</reference>
<dbReference type="EMBL" id="CP159307">
    <property type="protein sequence ID" value="XCH32694.1"/>
    <property type="molecule type" value="Genomic_DNA"/>
</dbReference>
<proteinExistence type="predicted"/>
<sequence length="65" mass="7267">MPVVIVEMHEGRTVAQKKQLSEGITREFEKIGTAPEKVTIIFRDVPKYNWSTGGRLAAETLAKPL</sequence>
<evidence type="ECO:0000256" key="1">
    <source>
        <dbReference type="ARBA" id="ARBA00023235"/>
    </source>
</evidence>
<keyword evidence="1" id="KW-0413">Isomerase</keyword>
<organism evidence="3">
    <name type="scientific">Dehalogenimonas sp. 4OHTPN</name>
    <dbReference type="NCBI Taxonomy" id="3166643"/>
    <lineage>
        <taxon>Bacteria</taxon>
        <taxon>Bacillati</taxon>
        <taxon>Chloroflexota</taxon>
        <taxon>Dehalococcoidia</taxon>
        <taxon>Dehalococcoidales</taxon>
        <taxon>Dehalococcoidaceae</taxon>
        <taxon>Dehalogenimonas</taxon>
    </lineage>
</organism>
<dbReference type="GO" id="GO:0016853">
    <property type="term" value="F:isomerase activity"/>
    <property type="evidence" value="ECO:0007669"/>
    <property type="project" value="UniProtKB-KW"/>
</dbReference>
<dbReference type="InterPro" id="IPR014347">
    <property type="entry name" value="Tautomerase/MIF_sf"/>
</dbReference>
<evidence type="ECO:0000313" key="3">
    <source>
        <dbReference type="EMBL" id="XCH32694.1"/>
    </source>
</evidence>
<dbReference type="AlphaFoldDB" id="A0AAU8G9B9"/>
<protein>
    <submittedName>
        <fullName evidence="3">Tautomerase family protein</fullName>
    </submittedName>
</protein>
<dbReference type="InterPro" id="IPR004370">
    <property type="entry name" value="4-OT-like_dom"/>
</dbReference>
<dbReference type="SUPFAM" id="SSF55331">
    <property type="entry name" value="Tautomerase/MIF"/>
    <property type="match status" value="1"/>
</dbReference>
<gene>
    <name evidence="3" type="ORF">ABV300_05875</name>
</gene>
<evidence type="ECO:0000259" key="2">
    <source>
        <dbReference type="Pfam" id="PF01361"/>
    </source>
</evidence>